<evidence type="ECO:0000256" key="1">
    <source>
        <dbReference type="SAM" id="MobiDB-lite"/>
    </source>
</evidence>
<dbReference type="Proteomes" id="UP000366872">
    <property type="component" value="Unassembled WGS sequence"/>
</dbReference>
<evidence type="ECO:0000313" key="2">
    <source>
        <dbReference type="EMBL" id="VGO17203.1"/>
    </source>
</evidence>
<gene>
    <name evidence="2" type="ORF">PDESU_05799</name>
</gene>
<organism evidence="2 3">
    <name type="scientific">Pontiella desulfatans</name>
    <dbReference type="NCBI Taxonomy" id="2750659"/>
    <lineage>
        <taxon>Bacteria</taxon>
        <taxon>Pseudomonadati</taxon>
        <taxon>Kiritimatiellota</taxon>
        <taxon>Kiritimatiellia</taxon>
        <taxon>Kiritimatiellales</taxon>
        <taxon>Pontiellaceae</taxon>
        <taxon>Pontiella</taxon>
    </lineage>
</organism>
<feature type="region of interest" description="Disordered" evidence="1">
    <location>
        <begin position="1"/>
        <end position="25"/>
    </location>
</feature>
<reference evidence="2 3" key="1">
    <citation type="submission" date="2019-04" db="EMBL/GenBank/DDBJ databases">
        <authorList>
            <person name="Van Vliet M D."/>
        </authorList>
    </citation>
    <scope>NUCLEOTIDE SEQUENCE [LARGE SCALE GENOMIC DNA]</scope>
    <source>
        <strain evidence="2 3">F1</strain>
    </source>
</reference>
<proteinExistence type="predicted"/>
<sequence length="180" mass="19779">MHIGHPAFLPTPTQQTRSEPATQNTVTFPADLRRTARRPLFLPVRDGSRPHHLRWPSCIPLLTVIHKVHLALLRVTPQAPRNGGMYAALSAKEEIVHPASIVDPSTPSAAKWRVGFHPVLCSVAVAGIDDSGRRCPFPVSSFSFLHKFSFVSAVWVAAITATSRFSRLCIPLAGQPRRGR</sequence>
<name>A0A6C2UBF7_PONDE</name>
<keyword evidence="3" id="KW-1185">Reference proteome</keyword>
<dbReference type="AlphaFoldDB" id="A0A6C2UBF7"/>
<feature type="compositionally biased region" description="Polar residues" evidence="1">
    <location>
        <begin position="11"/>
        <end position="25"/>
    </location>
</feature>
<dbReference type="EMBL" id="CAAHFG010000004">
    <property type="protein sequence ID" value="VGO17203.1"/>
    <property type="molecule type" value="Genomic_DNA"/>
</dbReference>
<protein>
    <submittedName>
        <fullName evidence="2">Uncharacterized protein</fullName>
    </submittedName>
</protein>
<evidence type="ECO:0000313" key="3">
    <source>
        <dbReference type="Proteomes" id="UP000366872"/>
    </source>
</evidence>
<accession>A0A6C2UBF7</accession>